<evidence type="ECO:0000313" key="3">
    <source>
        <dbReference type="EMBL" id="VEU63376.1"/>
    </source>
</evidence>
<dbReference type="Proteomes" id="UP000289952">
    <property type="component" value="Chromosome"/>
</dbReference>
<dbReference type="EC" id="3.1.21.-" evidence="3"/>
<dbReference type="PANTHER" id="PTHR46124">
    <property type="entry name" value="D-AMINOACYL-TRNA DEACYLASE"/>
    <property type="match status" value="1"/>
</dbReference>
<dbReference type="CDD" id="cd01310">
    <property type="entry name" value="TatD_DNAse"/>
    <property type="match status" value="1"/>
</dbReference>
<dbReference type="GO" id="GO:0016788">
    <property type="term" value="F:hydrolase activity, acting on ester bonds"/>
    <property type="evidence" value="ECO:0007669"/>
    <property type="project" value="InterPro"/>
</dbReference>
<proteinExistence type="predicted"/>
<feature type="binding site" evidence="2">
    <location>
        <position position="216"/>
    </location>
    <ligand>
        <name>a divalent metal cation</name>
        <dbReference type="ChEBI" id="CHEBI:60240"/>
        <label>1</label>
    </ligand>
</feature>
<feature type="binding site" evidence="2">
    <location>
        <position position="14"/>
    </location>
    <ligand>
        <name>a divalent metal cation</name>
        <dbReference type="ChEBI" id="CHEBI:60240"/>
        <label>1</label>
    </ligand>
</feature>
<dbReference type="GO" id="GO:0004536">
    <property type="term" value="F:DNA nuclease activity"/>
    <property type="evidence" value="ECO:0007669"/>
    <property type="project" value="InterPro"/>
</dbReference>
<dbReference type="PIRSF" id="PIRSF005902">
    <property type="entry name" value="DNase_TatD"/>
    <property type="match status" value="1"/>
</dbReference>
<dbReference type="AlphaFoldDB" id="A0A449AEI8"/>
<sequence>MGKKKNKFIDAHCHVSTRAYEEFHIQEIVAAAHYNNIEFFINNGGHPQENLEVIELAKKYSVFKACIGIHPEAGVDGNDYLLVKDLLDDNKENIIGIGEIGLDYYYEEAPTRENQIASFENQVKLAYDNNLPCVIHIRDKDNHDLAYQDVYNVLLKYPKLKCMLHTFTGKLEWAKKFLDFPNLYFSFSGVVTFGSSTTTREVIEFLPLDRILNETDAPFLRVHPYTGQKNEPNTVLYVYYYISGLKQVGLDKYVDRINKNVRKLFNL</sequence>
<dbReference type="EMBL" id="LR214972">
    <property type="protein sequence ID" value="VEU63376.1"/>
    <property type="molecule type" value="Genomic_DNA"/>
</dbReference>
<keyword evidence="4" id="KW-1185">Reference proteome</keyword>
<dbReference type="Gene3D" id="3.20.20.140">
    <property type="entry name" value="Metal-dependent hydrolases"/>
    <property type="match status" value="1"/>
</dbReference>
<evidence type="ECO:0000256" key="1">
    <source>
        <dbReference type="ARBA" id="ARBA00022723"/>
    </source>
</evidence>
<dbReference type="OrthoDB" id="9810005at2"/>
<feature type="binding site" evidence="2">
    <location>
        <position position="165"/>
    </location>
    <ligand>
        <name>a divalent metal cation</name>
        <dbReference type="ChEBI" id="CHEBI:60240"/>
        <label>2</label>
    </ligand>
</feature>
<dbReference type="PANTHER" id="PTHR46124:SF2">
    <property type="entry name" value="D-AMINOACYL-TRNA DEACYLASE"/>
    <property type="match status" value="1"/>
</dbReference>
<keyword evidence="1 2" id="KW-0479">Metal-binding</keyword>
<dbReference type="NCBIfam" id="TIGR00010">
    <property type="entry name" value="YchF/TatD family DNA exonuclease"/>
    <property type="match status" value="1"/>
</dbReference>
<keyword evidence="3" id="KW-0378">Hydrolase</keyword>
<dbReference type="InterPro" id="IPR001130">
    <property type="entry name" value="TatD-like"/>
</dbReference>
<accession>A0A449AEI8</accession>
<dbReference type="Pfam" id="PF01026">
    <property type="entry name" value="TatD_DNase"/>
    <property type="match status" value="1"/>
</dbReference>
<feature type="binding site" evidence="2">
    <location>
        <position position="99"/>
    </location>
    <ligand>
        <name>a divalent metal cation</name>
        <dbReference type="ChEBI" id="CHEBI:60240"/>
        <label>1</label>
    </ligand>
</feature>
<protein>
    <submittedName>
        <fullName evidence="3">TatD DNase family protein</fullName>
        <ecNumber evidence="3">3.1.21.-</ecNumber>
    </submittedName>
</protein>
<name>A0A449AEI8_9BACT</name>
<reference evidence="3 4" key="1">
    <citation type="submission" date="2019-01" db="EMBL/GenBank/DDBJ databases">
        <authorList>
            <consortium name="Pathogen Informatics"/>
        </authorList>
    </citation>
    <scope>NUCLEOTIDE SEQUENCE [LARGE SCALE GENOMIC DNA]</scope>
    <source>
        <strain evidence="3 4">NCTC10118</strain>
    </source>
</reference>
<dbReference type="InterPro" id="IPR032466">
    <property type="entry name" value="Metal_Hydrolase"/>
</dbReference>
<feature type="binding site" evidence="2">
    <location>
        <position position="12"/>
    </location>
    <ligand>
        <name>a divalent metal cation</name>
        <dbReference type="ChEBI" id="CHEBI:60240"/>
        <label>1</label>
    </ligand>
</feature>
<evidence type="ECO:0000313" key="4">
    <source>
        <dbReference type="Proteomes" id="UP000289952"/>
    </source>
</evidence>
<dbReference type="SUPFAM" id="SSF51556">
    <property type="entry name" value="Metallo-dependent hydrolases"/>
    <property type="match status" value="1"/>
</dbReference>
<organism evidence="3 4">
    <name type="scientific">Mycoplasmopsis bovirhinis</name>
    <dbReference type="NCBI Taxonomy" id="29553"/>
    <lineage>
        <taxon>Bacteria</taxon>
        <taxon>Bacillati</taxon>
        <taxon>Mycoplasmatota</taxon>
        <taxon>Mycoplasmoidales</taxon>
        <taxon>Metamycoplasmataceae</taxon>
        <taxon>Mycoplasmopsis</taxon>
    </lineage>
</organism>
<feature type="binding site" evidence="2">
    <location>
        <position position="136"/>
    </location>
    <ligand>
        <name>a divalent metal cation</name>
        <dbReference type="ChEBI" id="CHEBI:60240"/>
        <label>2</label>
    </ligand>
</feature>
<gene>
    <name evidence="3" type="primary">tatD</name>
    <name evidence="3" type="ORF">NCTC10118_00435</name>
</gene>
<dbReference type="GO" id="GO:0046872">
    <property type="term" value="F:metal ion binding"/>
    <property type="evidence" value="ECO:0007669"/>
    <property type="project" value="UniProtKB-KW"/>
</dbReference>
<evidence type="ECO:0000256" key="2">
    <source>
        <dbReference type="PIRSR" id="PIRSR005902-1"/>
    </source>
</evidence>
<dbReference type="InterPro" id="IPR015991">
    <property type="entry name" value="TatD/YcfH-like"/>
</dbReference>
<dbReference type="RefSeq" id="WP_129621558.1">
    <property type="nucleotide sequence ID" value="NZ_LR214972.1"/>
</dbReference>